<dbReference type="Gene3D" id="3.40.720.10">
    <property type="entry name" value="Alkaline Phosphatase, subunit A"/>
    <property type="match status" value="1"/>
</dbReference>
<feature type="compositionally biased region" description="Low complexity" evidence="4">
    <location>
        <begin position="50"/>
        <end position="71"/>
    </location>
</feature>
<feature type="region of interest" description="Disordered" evidence="4">
    <location>
        <begin position="1"/>
        <end position="82"/>
    </location>
</feature>
<dbReference type="InterPro" id="IPR017850">
    <property type="entry name" value="Alkaline_phosphatase_core_sf"/>
</dbReference>
<organism evidence="5 6">
    <name type="scientific">Curvibacter cyanobacteriorum</name>
    <dbReference type="NCBI Taxonomy" id="3026422"/>
    <lineage>
        <taxon>Bacteria</taxon>
        <taxon>Pseudomonadati</taxon>
        <taxon>Pseudomonadota</taxon>
        <taxon>Betaproteobacteria</taxon>
        <taxon>Burkholderiales</taxon>
        <taxon>Comamonadaceae</taxon>
        <taxon>Curvibacter</taxon>
    </lineage>
</organism>
<dbReference type="NCBIfam" id="TIGR03397">
    <property type="entry name" value="acid_phos_Burk"/>
    <property type="match status" value="1"/>
</dbReference>
<keyword evidence="3" id="KW-0378">Hydrolase</keyword>
<dbReference type="InterPro" id="IPR017768">
    <property type="entry name" value="AcpA"/>
</dbReference>
<comment type="similarity">
    <text evidence="1">Belongs to the bacterial phospholipase C family.</text>
</comment>
<dbReference type="RefSeq" id="WP_273950937.1">
    <property type="nucleotide sequence ID" value="NZ_JAQSIP010000003.1"/>
</dbReference>
<dbReference type="EC" id="3.1.4.3" evidence="2"/>
<evidence type="ECO:0000256" key="4">
    <source>
        <dbReference type="SAM" id="MobiDB-lite"/>
    </source>
</evidence>
<name>A0ABT5MY29_9BURK</name>
<gene>
    <name evidence="5" type="ORF">PSQ40_09075</name>
</gene>
<dbReference type="Proteomes" id="UP001528673">
    <property type="component" value="Unassembled WGS sequence"/>
</dbReference>
<proteinExistence type="inferred from homology"/>
<dbReference type="Pfam" id="PF04185">
    <property type="entry name" value="Phosphoesterase"/>
    <property type="match status" value="1"/>
</dbReference>
<evidence type="ECO:0000313" key="6">
    <source>
        <dbReference type="Proteomes" id="UP001528673"/>
    </source>
</evidence>
<accession>A0ABT5MY29</accession>
<dbReference type="PANTHER" id="PTHR31956">
    <property type="entry name" value="NON-SPECIFIC PHOSPHOLIPASE C4-RELATED"/>
    <property type="match status" value="1"/>
</dbReference>
<feature type="compositionally biased region" description="Low complexity" evidence="4">
    <location>
        <begin position="15"/>
        <end position="34"/>
    </location>
</feature>
<dbReference type="EMBL" id="JAQSIP010000003">
    <property type="protein sequence ID" value="MDD0838723.1"/>
    <property type="molecule type" value="Genomic_DNA"/>
</dbReference>
<evidence type="ECO:0000256" key="1">
    <source>
        <dbReference type="ARBA" id="ARBA00009717"/>
    </source>
</evidence>
<evidence type="ECO:0000256" key="3">
    <source>
        <dbReference type="ARBA" id="ARBA00022801"/>
    </source>
</evidence>
<dbReference type="InterPro" id="IPR006311">
    <property type="entry name" value="TAT_signal"/>
</dbReference>
<dbReference type="PANTHER" id="PTHR31956:SF1">
    <property type="entry name" value="NON-SPECIFIC PHOSPHOLIPASE C1"/>
    <property type="match status" value="1"/>
</dbReference>
<keyword evidence="6" id="KW-1185">Reference proteome</keyword>
<dbReference type="InterPro" id="IPR007312">
    <property type="entry name" value="Phosphoesterase"/>
</dbReference>
<reference evidence="5 6" key="1">
    <citation type="submission" date="2023-02" db="EMBL/GenBank/DDBJ databases">
        <title>Bacterial whole genomic sequence of Curvibacter sp. HBC61.</title>
        <authorList>
            <person name="Le V."/>
            <person name="Ko S.-R."/>
            <person name="Ahn C.-Y."/>
            <person name="Oh H.-M."/>
        </authorList>
    </citation>
    <scope>NUCLEOTIDE SEQUENCE [LARGE SCALE GENOMIC DNA]</scope>
    <source>
        <strain evidence="5 6">HBC61</strain>
    </source>
</reference>
<evidence type="ECO:0000313" key="5">
    <source>
        <dbReference type="EMBL" id="MDD0838723.1"/>
    </source>
</evidence>
<feature type="compositionally biased region" description="Polar residues" evidence="4">
    <location>
        <begin position="1"/>
        <end position="14"/>
    </location>
</feature>
<comment type="caution">
    <text evidence="5">The sequence shown here is derived from an EMBL/GenBank/DDBJ whole genome shotgun (WGS) entry which is preliminary data.</text>
</comment>
<sequence>MSQEPHSPRKPSQTASTAPVSPVSGAPSVAPVAAERQAPSSPSRRRWLQAGATAAAATGLGAAAGASAAPPGDRPAGRAPARSLQAQLERHIQQVVVIYLENRSFVNLYANFPGTLDPLSSLPPERAVQRDRNGQPLATLPKVWGGLVPRSQSVDGKTYRIAEHQITGLPNAPFVLKDAEGQVLPESVITRDLWHLFYQNQMQIHGGRNDQFAAWADAGGLVMGHYGDSAQQLGLWKLAQQYTLCDRFFMAAFGGSYLNHQFLISGRTPEYFNASQTAARTRIAVTEDGPQGRRLALAPDSPASALDGPPKFVRDGAITPDGYAVNTMAPPYQPSYVRPAAGGDPLRADPAHASVLPPQTYDTIGDLLSRQGVSWAWYGGAWQAALERRSDGDRPNFQYHHQPFNYFQQFAPGTAERAVHLRDGGTGDSPLSNHFLADIVAGRLPAVTFYKPQGNLNLHAGYSDVASGDQHVANVIEYLKRSPQWPHMLVVVTFDENGGWWDPVAPPEGDRWGPGSRVPALLISPHVKKGHVDHTFYDTTSILRFITRLHGLPVLEGLAARDAAFRARGERPPGDLSAAFSFA</sequence>
<protein>
    <recommendedName>
        <fullName evidence="2">phospholipase C</fullName>
        <ecNumber evidence="2">3.1.4.3</ecNumber>
    </recommendedName>
</protein>
<dbReference type="SUPFAM" id="SSF53649">
    <property type="entry name" value="Alkaline phosphatase-like"/>
    <property type="match status" value="1"/>
</dbReference>
<dbReference type="PROSITE" id="PS51318">
    <property type="entry name" value="TAT"/>
    <property type="match status" value="1"/>
</dbReference>
<dbReference type="CDD" id="cd16013">
    <property type="entry name" value="AcpA"/>
    <property type="match status" value="1"/>
</dbReference>
<evidence type="ECO:0000256" key="2">
    <source>
        <dbReference type="ARBA" id="ARBA00012018"/>
    </source>
</evidence>